<gene>
    <name evidence="3" type="ORF">OVA965_LOCUS44633</name>
    <name evidence="4" type="ORF">TMI583_LOCUS47546</name>
</gene>
<comment type="caution">
    <text evidence="4">The sequence shown here is derived from an EMBL/GenBank/DDBJ whole genome shotgun (WGS) entry which is preliminary data.</text>
</comment>
<dbReference type="Gene3D" id="3.80.10.10">
    <property type="entry name" value="Ribonuclease Inhibitor"/>
    <property type="match status" value="1"/>
</dbReference>
<sequence>MRWNALDFSQNYITSVDSYIFSDIYVEKIDLSNNYIGRIEQTAFESIKNLKELYLKHNQMKGFDPLSLKSTGKYMGKTYF</sequence>
<name>A0A8S2XEX2_9BILA</name>
<dbReference type="Pfam" id="PF13855">
    <property type="entry name" value="LRR_8"/>
    <property type="match status" value="1"/>
</dbReference>
<evidence type="ECO:0000256" key="1">
    <source>
        <dbReference type="ARBA" id="ARBA00022614"/>
    </source>
</evidence>
<evidence type="ECO:0000313" key="5">
    <source>
        <dbReference type="Proteomes" id="UP000682733"/>
    </source>
</evidence>
<dbReference type="PANTHER" id="PTHR45712:SF22">
    <property type="entry name" value="INSULIN-LIKE GROWTH FACTOR-BINDING PROTEIN COMPLEX ACID LABILE SUBUNIT"/>
    <property type="match status" value="1"/>
</dbReference>
<dbReference type="PANTHER" id="PTHR45712">
    <property type="entry name" value="AGAP008170-PA"/>
    <property type="match status" value="1"/>
</dbReference>
<evidence type="ECO:0000313" key="3">
    <source>
        <dbReference type="EMBL" id="CAF1647347.1"/>
    </source>
</evidence>
<dbReference type="Proteomes" id="UP000682733">
    <property type="component" value="Unassembled WGS sequence"/>
</dbReference>
<keyword evidence="1" id="KW-0433">Leucine-rich repeat</keyword>
<dbReference type="InterPro" id="IPR050333">
    <property type="entry name" value="SLRP"/>
</dbReference>
<dbReference type="Proteomes" id="UP000677228">
    <property type="component" value="Unassembled WGS sequence"/>
</dbReference>
<keyword evidence="2" id="KW-0677">Repeat</keyword>
<dbReference type="SUPFAM" id="SSF52058">
    <property type="entry name" value="L domain-like"/>
    <property type="match status" value="1"/>
</dbReference>
<protein>
    <submittedName>
        <fullName evidence="4">Uncharacterized protein</fullName>
    </submittedName>
</protein>
<dbReference type="EMBL" id="CAJOBA010092541">
    <property type="protein sequence ID" value="CAF4490560.1"/>
    <property type="molecule type" value="Genomic_DNA"/>
</dbReference>
<organism evidence="4 5">
    <name type="scientific">Didymodactylos carnosus</name>
    <dbReference type="NCBI Taxonomy" id="1234261"/>
    <lineage>
        <taxon>Eukaryota</taxon>
        <taxon>Metazoa</taxon>
        <taxon>Spiralia</taxon>
        <taxon>Gnathifera</taxon>
        <taxon>Rotifera</taxon>
        <taxon>Eurotatoria</taxon>
        <taxon>Bdelloidea</taxon>
        <taxon>Philodinida</taxon>
        <taxon>Philodinidae</taxon>
        <taxon>Didymodactylos</taxon>
    </lineage>
</organism>
<evidence type="ECO:0000313" key="4">
    <source>
        <dbReference type="EMBL" id="CAF4490560.1"/>
    </source>
</evidence>
<evidence type="ECO:0000256" key="2">
    <source>
        <dbReference type="ARBA" id="ARBA00022737"/>
    </source>
</evidence>
<dbReference type="EMBL" id="CAJNOK010064729">
    <property type="protein sequence ID" value="CAF1647347.1"/>
    <property type="molecule type" value="Genomic_DNA"/>
</dbReference>
<proteinExistence type="predicted"/>
<reference evidence="4" key="1">
    <citation type="submission" date="2021-02" db="EMBL/GenBank/DDBJ databases">
        <authorList>
            <person name="Nowell W R."/>
        </authorList>
    </citation>
    <scope>NUCLEOTIDE SEQUENCE</scope>
</reference>
<accession>A0A8S2XEX2</accession>
<dbReference type="InterPro" id="IPR001611">
    <property type="entry name" value="Leu-rich_rpt"/>
</dbReference>
<dbReference type="AlphaFoldDB" id="A0A8S2XEX2"/>
<dbReference type="InterPro" id="IPR032675">
    <property type="entry name" value="LRR_dom_sf"/>
</dbReference>